<dbReference type="Proteomes" id="UP000594261">
    <property type="component" value="Chromosome 4"/>
</dbReference>
<sequence length="67" mass="7322">MSVLDAVVLGRCLAKSGAENLQSALREYQSIQLPVVSKQVLHARKMGCIKQGLVLPDCEPFDPKNAR</sequence>
<dbReference type="EnsemblPlants" id="QL04p042372:mrna">
    <property type="protein sequence ID" value="QL04p042372:mrna:CDS:1"/>
    <property type="gene ID" value="QL04p042372"/>
</dbReference>
<accession>A0A7N2LGB0</accession>
<dbReference type="InterPro" id="IPR036188">
    <property type="entry name" value="FAD/NAD-bd_sf"/>
</dbReference>
<organism evidence="1 2">
    <name type="scientific">Quercus lobata</name>
    <name type="common">Valley oak</name>
    <dbReference type="NCBI Taxonomy" id="97700"/>
    <lineage>
        <taxon>Eukaryota</taxon>
        <taxon>Viridiplantae</taxon>
        <taxon>Streptophyta</taxon>
        <taxon>Embryophyta</taxon>
        <taxon>Tracheophyta</taxon>
        <taxon>Spermatophyta</taxon>
        <taxon>Magnoliopsida</taxon>
        <taxon>eudicotyledons</taxon>
        <taxon>Gunneridae</taxon>
        <taxon>Pentapetalae</taxon>
        <taxon>rosids</taxon>
        <taxon>fabids</taxon>
        <taxon>Fagales</taxon>
        <taxon>Fagaceae</taxon>
        <taxon>Quercus</taxon>
    </lineage>
</organism>
<reference evidence="1" key="2">
    <citation type="submission" date="2021-01" db="UniProtKB">
        <authorList>
            <consortium name="EnsemblPlants"/>
        </authorList>
    </citation>
    <scope>IDENTIFICATION</scope>
</reference>
<protein>
    <recommendedName>
        <fullName evidence="3">Zeaxanthin epoxidase</fullName>
    </recommendedName>
</protein>
<dbReference type="EMBL" id="LRBV02000004">
    <property type="status" value="NOT_ANNOTATED_CDS"/>
    <property type="molecule type" value="Genomic_DNA"/>
</dbReference>
<dbReference type="Gene3D" id="3.50.50.60">
    <property type="entry name" value="FAD/NAD(P)-binding domain"/>
    <property type="match status" value="1"/>
</dbReference>
<dbReference type="AlphaFoldDB" id="A0A7N2LGB0"/>
<keyword evidence="2" id="KW-1185">Reference proteome</keyword>
<dbReference type="Gramene" id="QL04p042372:mrna">
    <property type="protein sequence ID" value="QL04p042372:mrna:CDS:1"/>
    <property type="gene ID" value="QL04p042372"/>
</dbReference>
<dbReference type="InParanoid" id="A0A7N2LGB0"/>
<name>A0A7N2LGB0_QUELO</name>
<dbReference type="PANTHER" id="PTHR47469">
    <property type="entry name" value="MONOOXYGENASE-LIKE"/>
    <property type="match status" value="1"/>
</dbReference>
<evidence type="ECO:0000313" key="1">
    <source>
        <dbReference type="EnsemblPlants" id="QL04p042372:mrna:CDS:1"/>
    </source>
</evidence>
<reference evidence="1 2" key="1">
    <citation type="journal article" date="2016" name="G3 (Bethesda)">
        <title>First Draft Assembly and Annotation of the Genome of a California Endemic Oak Quercus lobata Nee (Fagaceae).</title>
        <authorList>
            <person name="Sork V.L."/>
            <person name="Fitz-Gibbon S.T."/>
            <person name="Puiu D."/>
            <person name="Crepeau M."/>
            <person name="Gugger P.F."/>
            <person name="Sherman R."/>
            <person name="Stevens K."/>
            <person name="Langley C.H."/>
            <person name="Pellegrini M."/>
            <person name="Salzberg S.L."/>
        </authorList>
    </citation>
    <scope>NUCLEOTIDE SEQUENCE [LARGE SCALE GENOMIC DNA]</scope>
    <source>
        <strain evidence="1 2">cv. SW786</strain>
    </source>
</reference>
<evidence type="ECO:0000313" key="2">
    <source>
        <dbReference type="Proteomes" id="UP000594261"/>
    </source>
</evidence>
<evidence type="ECO:0008006" key="3">
    <source>
        <dbReference type="Google" id="ProtNLM"/>
    </source>
</evidence>
<dbReference type="PANTHER" id="PTHR47469:SF2">
    <property type="entry name" value="OS06G0597600 PROTEIN"/>
    <property type="match status" value="1"/>
</dbReference>
<proteinExistence type="predicted"/>
<dbReference type="InterPro" id="IPR053212">
    <property type="entry name" value="DHP_3-monooxygenase"/>
</dbReference>